<reference evidence="1" key="2">
    <citation type="submission" date="2025-09" db="UniProtKB">
        <authorList>
            <consortium name="Ensembl"/>
        </authorList>
    </citation>
    <scope>IDENTIFICATION</scope>
</reference>
<reference evidence="1" key="1">
    <citation type="submission" date="2025-08" db="UniProtKB">
        <authorList>
            <consortium name="Ensembl"/>
        </authorList>
    </citation>
    <scope>IDENTIFICATION</scope>
</reference>
<keyword evidence="2" id="KW-1185">Reference proteome</keyword>
<evidence type="ECO:0000313" key="2">
    <source>
        <dbReference type="Proteomes" id="UP000261600"/>
    </source>
</evidence>
<organism evidence="1 2">
    <name type="scientific">Monopterus albus</name>
    <name type="common">Swamp eel</name>
    <dbReference type="NCBI Taxonomy" id="43700"/>
    <lineage>
        <taxon>Eukaryota</taxon>
        <taxon>Metazoa</taxon>
        <taxon>Chordata</taxon>
        <taxon>Craniata</taxon>
        <taxon>Vertebrata</taxon>
        <taxon>Euteleostomi</taxon>
        <taxon>Actinopterygii</taxon>
        <taxon>Neopterygii</taxon>
        <taxon>Teleostei</taxon>
        <taxon>Neoteleostei</taxon>
        <taxon>Acanthomorphata</taxon>
        <taxon>Anabantaria</taxon>
        <taxon>Synbranchiformes</taxon>
        <taxon>Synbranchidae</taxon>
        <taxon>Monopterus</taxon>
    </lineage>
</organism>
<proteinExistence type="predicted"/>
<evidence type="ECO:0000313" key="1">
    <source>
        <dbReference type="Ensembl" id="ENSMALP00000006747.1"/>
    </source>
</evidence>
<dbReference type="AlphaFoldDB" id="A0A3Q3J0W5"/>
<dbReference type="Ensembl" id="ENSMALT00000006890.1">
    <property type="protein sequence ID" value="ENSMALP00000006747.1"/>
    <property type="gene ID" value="ENSMALG00000004819.1"/>
</dbReference>
<sequence length="92" mass="10049">MHSGANIASQLRTGSAKLKLSDKQWKPRLGFLVCLRKHRARQSGVTPLLMAAMLTGNAIFYGKCEETNLVTVCIRFSAIRVGTLGVTSETKL</sequence>
<accession>A0A3Q3J0W5</accession>
<name>A0A3Q3J0W5_MONAL</name>
<protein>
    <submittedName>
        <fullName evidence="1">Uncharacterized protein</fullName>
    </submittedName>
</protein>
<dbReference type="Proteomes" id="UP000261600">
    <property type="component" value="Unplaced"/>
</dbReference>